<sequence>MLSKISWGQFGLSAAILLLLYYLFIGLTVYRKKIRDFMRKRPAQPQVAFTNPAPGPVPPPTADMPTDIVLMEQIQQELRYDLLPRAGSHATKDKLLVLFRQYLSGLNTQNLALPFKTAVNQLMAKEALQQCNIFIDPAEIAALW</sequence>
<dbReference type="EMBL" id="JALJEJ010000001">
    <property type="protein sequence ID" value="MCJ8208103.1"/>
    <property type="molecule type" value="Genomic_DNA"/>
</dbReference>
<proteinExistence type="predicted"/>
<accession>A0A9X1WZ51</accession>
<evidence type="ECO:0000313" key="3">
    <source>
        <dbReference type="Proteomes" id="UP001139450"/>
    </source>
</evidence>
<dbReference type="RefSeq" id="WP_245127941.1">
    <property type="nucleotide sequence ID" value="NZ_JALJEJ010000001.1"/>
</dbReference>
<comment type="caution">
    <text evidence="2">The sequence shown here is derived from an EMBL/GenBank/DDBJ whole genome shotgun (WGS) entry which is preliminary data.</text>
</comment>
<dbReference type="AlphaFoldDB" id="A0A9X1WZ51"/>
<organism evidence="2 3">
    <name type="scientific">Mucilaginibacter straminoryzae</name>
    <dbReference type="NCBI Taxonomy" id="2932774"/>
    <lineage>
        <taxon>Bacteria</taxon>
        <taxon>Pseudomonadati</taxon>
        <taxon>Bacteroidota</taxon>
        <taxon>Sphingobacteriia</taxon>
        <taxon>Sphingobacteriales</taxon>
        <taxon>Sphingobacteriaceae</taxon>
        <taxon>Mucilaginibacter</taxon>
    </lineage>
</organism>
<protein>
    <submittedName>
        <fullName evidence="2">Uncharacterized protein</fullName>
    </submittedName>
</protein>
<keyword evidence="1" id="KW-1133">Transmembrane helix</keyword>
<keyword evidence="3" id="KW-1185">Reference proteome</keyword>
<gene>
    <name evidence="2" type="ORF">MUY27_00190</name>
</gene>
<reference evidence="2" key="1">
    <citation type="submission" date="2022-04" db="EMBL/GenBank/DDBJ databases">
        <title>Mucilaginibacter sp. RS28 isolated from freshwater.</title>
        <authorList>
            <person name="Ko S.-R."/>
        </authorList>
    </citation>
    <scope>NUCLEOTIDE SEQUENCE</scope>
    <source>
        <strain evidence="2">RS28</strain>
    </source>
</reference>
<keyword evidence="1" id="KW-0812">Transmembrane</keyword>
<keyword evidence="1" id="KW-0472">Membrane</keyword>
<evidence type="ECO:0000256" key="1">
    <source>
        <dbReference type="SAM" id="Phobius"/>
    </source>
</evidence>
<dbReference type="Proteomes" id="UP001139450">
    <property type="component" value="Unassembled WGS sequence"/>
</dbReference>
<feature type="transmembrane region" description="Helical" evidence="1">
    <location>
        <begin position="12"/>
        <end position="30"/>
    </location>
</feature>
<name>A0A9X1WZ51_9SPHI</name>
<evidence type="ECO:0000313" key="2">
    <source>
        <dbReference type="EMBL" id="MCJ8208103.1"/>
    </source>
</evidence>